<keyword evidence="6 8" id="KW-0067">ATP-binding</keyword>
<evidence type="ECO:0000256" key="7">
    <source>
        <dbReference type="ARBA" id="ARBA00048539"/>
    </source>
</evidence>
<dbReference type="Pfam" id="PF09179">
    <property type="entry name" value="TilS"/>
    <property type="match status" value="1"/>
</dbReference>
<dbReference type="SUPFAM" id="SSF82829">
    <property type="entry name" value="MesJ substrate recognition domain-like"/>
    <property type="match status" value="1"/>
</dbReference>
<dbReference type="PANTHER" id="PTHR43033">
    <property type="entry name" value="TRNA(ILE)-LYSIDINE SYNTHASE-RELATED"/>
    <property type="match status" value="1"/>
</dbReference>
<gene>
    <name evidence="8 10" type="primary">tilS</name>
    <name evidence="10" type="ORF">WG929_09930</name>
</gene>
<dbReference type="InterPro" id="IPR012094">
    <property type="entry name" value="tRNA_Ile_lys_synt"/>
</dbReference>
<dbReference type="SUPFAM" id="SSF56037">
    <property type="entry name" value="PheT/TilS domain"/>
    <property type="match status" value="1"/>
</dbReference>
<evidence type="ECO:0000256" key="2">
    <source>
        <dbReference type="ARBA" id="ARBA00022490"/>
    </source>
</evidence>
<comment type="function">
    <text evidence="8">Ligates lysine onto the cytidine present at position 34 of the AUA codon-specific tRNA(Ile) that contains the anticodon CAU, in an ATP-dependent manner. Cytidine is converted to lysidine, thus changing the amino acid specificity of the tRNA from methionine to isoleucine.</text>
</comment>
<dbReference type="InterPro" id="IPR012795">
    <property type="entry name" value="tRNA_Ile_lys_synt_N"/>
</dbReference>
<evidence type="ECO:0000259" key="9">
    <source>
        <dbReference type="SMART" id="SM00977"/>
    </source>
</evidence>
<dbReference type="NCBIfam" id="TIGR02432">
    <property type="entry name" value="lysidine_TilS_N"/>
    <property type="match status" value="1"/>
</dbReference>
<proteinExistence type="inferred from homology"/>
<dbReference type="Proteomes" id="UP001620597">
    <property type="component" value="Unassembled WGS sequence"/>
</dbReference>
<dbReference type="PANTHER" id="PTHR43033:SF1">
    <property type="entry name" value="TRNA(ILE)-LYSIDINE SYNTHASE-RELATED"/>
    <property type="match status" value="1"/>
</dbReference>
<dbReference type="InterPro" id="IPR012796">
    <property type="entry name" value="Lysidine-tRNA-synth_C"/>
</dbReference>
<keyword evidence="2 8" id="KW-0963">Cytoplasm</keyword>
<evidence type="ECO:0000313" key="11">
    <source>
        <dbReference type="Proteomes" id="UP001620597"/>
    </source>
</evidence>
<comment type="subcellular location">
    <subcellularLocation>
        <location evidence="1 8">Cytoplasm</location>
    </subcellularLocation>
</comment>
<dbReference type="InterPro" id="IPR015262">
    <property type="entry name" value="tRNA_Ile_lys_synt_subst-bd"/>
</dbReference>
<dbReference type="RefSeq" id="WP_416205917.1">
    <property type="nucleotide sequence ID" value="NZ_JBBKTX010000010.1"/>
</dbReference>
<evidence type="ECO:0000256" key="5">
    <source>
        <dbReference type="ARBA" id="ARBA00022741"/>
    </source>
</evidence>
<dbReference type="SUPFAM" id="SSF52402">
    <property type="entry name" value="Adenine nucleotide alpha hydrolases-like"/>
    <property type="match status" value="1"/>
</dbReference>
<name>A0ABW8NIH1_9GAMM</name>
<comment type="caution">
    <text evidence="10">The sequence shown here is derived from an EMBL/GenBank/DDBJ whole genome shotgun (WGS) entry which is preliminary data.</text>
</comment>
<organism evidence="10 11">
    <name type="scientific">Oceanobacter antarcticus</name>
    <dbReference type="NCBI Taxonomy" id="3133425"/>
    <lineage>
        <taxon>Bacteria</taxon>
        <taxon>Pseudomonadati</taxon>
        <taxon>Pseudomonadota</taxon>
        <taxon>Gammaproteobacteria</taxon>
        <taxon>Oceanospirillales</taxon>
        <taxon>Oceanospirillaceae</taxon>
        <taxon>Oceanobacter</taxon>
    </lineage>
</organism>
<feature type="binding site" evidence="8">
    <location>
        <begin position="41"/>
        <end position="46"/>
    </location>
    <ligand>
        <name>ATP</name>
        <dbReference type="ChEBI" id="CHEBI:30616"/>
    </ligand>
</feature>
<dbReference type="Gene3D" id="3.40.50.620">
    <property type="entry name" value="HUPs"/>
    <property type="match status" value="1"/>
</dbReference>
<dbReference type="SMART" id="SM00977">
    <property type="entry name" value="TilS_C"/>
    <property type="match status" value="1"/>
</dbReference>
<evidence type="ECO:0000256" key="4">
    <source>
        <dbReference type="ARBA" id="ARBA00022694"/>
    </source>
</evidence>
<comment type="catalytic activity">
    <reaction evidence="7 8">
        <text>cytidine(34) in tRNA(Ile2) + L-lysine + ATP = lysidine(34) in tRNA(Ile2) + AMP + diphosphate + H(+)</text>
        <dbReference type="Rhea" id="RHEA:43744"/>
        <dbReference type="Rhea" id="RHEA-COMP:10625"/>
        <dbReference type="Rhea" id="RHEA-COMP:10670"/>
        <dbReference type="ChEBI" id="CHEBI:15378"/>
        <dbReference type="ChEBI" id="CHEBI:30616"/>
        <dbReference type="ChEBI" id="CHEBI:32551"/>
        <dbReference type="ChEBI" id="CHEBI:33019"/>
        <dbReference type="ChEBI" id="CHEBI:82748"/>
        <dbReference type="ChEBI" id="CHEBI:83665"/>
        <dbReference type="ChEBI" id="CHEBI:456215"/>
        <dbReference type="EC" id="6.3.4.19"/>
    </reaction>
</comment>
<keyword evidence="11" id="KW-1185">Reference proteome</keyword>
<dbReference type="Pfam" id="PF01171">
    <property type="entry name" value="ATP_bind_3"/>
    <property type="match status" value="1"/>
</dbReference>
<dbReference type="EMBL" id="JBBKTX010000010">
    <property type="protein sequence ID" value="MFK4752724.1"/>
    <property type="molecule type" value="Genomic_DNA"/>
</dbReference>
<keyword evidence="5 8" id="KW-0547">Nucleotide-binding</keyword>
<accession>A0ABW8NIH1</accession>
<comment type="similarity">
    <text evidence="8">Belongs to the tRNA(Ile)-lysidine synthase family.</text>
</comment>
<reference evidence="10 11" key="1">
    <citation type="submission" date="2024-03" db="EMBL/GenBank/DDBJ databases">
        <title>High-quality draft genome sequence of Oceanobacter sp. wDCs-4.</title>
        <authorList>
            <person name="Dong C."/>
        </authorList>
    </citation>
    <scope>NUCLEOTIDE SEQUENCE [LARGE SCALE GENOMIC DNA]</scope>
    <source>
        <strain evidence="11">wDCs-4</strain>
    </source>
</reference>
<feature type="domain" description="Lysidine-tRNA(Ile) synthetase C-terminal" evidence="9">
    <location>
        <begin position="425"/>
        <end position="494"/>
    </location>
</feature>
<protein>
    <recommendedName>
        <fullName evidence="8">tRNA(Ile)-lysidine synthase</fullName>
        <ecNumber evidence="8">6.3.4.19</ecNumber>
    </recommendedName>
    <alternativeName>
        <fullName evidence="8">tRNA(Ile)-2-lysyl-cytidine synthase</fullName>
    </alternativeName>
    <alternativeName>
        <fullName evidence="8">tRNA(Ile)-lysidine synthetase</fullName>
    </alternativeName>
</protein>
<dbReference type="HAMAP" id="MF_01161">
    <property type="entry name" value="tRNA_Ile_lys_synt"/>
    <property type="match status" value="1"/>
</dbReference>
<dbReference type="Pfam" id="PF11734">
    <property type="entry name" value="TilS_C"/>
    <property type="match status" value="1"/>
</dbReference>
<dbReference type="InterPro" id="IPR014729">
    <property type="entry name" value="Rossmann-like_a/b/a_fold"/>
</dbReference>
<evidence type="ECO:0000256" key="6">
    <source>
        <dbReference type="ARBA" id="ARBA00022840"/>
    </source>
</evidence>
<dbReference type="GO" id="GO:0032267">
    <property type="term" value="F:tRNA(Ile)-lysidine synthase activity"/>
    <property type="evidence" value="ECO:0007669"/>
    <property type="project" value="UniProtKB-EC"/>
</dbReference>
<dbReference type="EC" id="6.3.4.19" evidence="8"/>
<evidence type="ECO:0000256" key="3">
    <source>
        <dbReference type="ARBA" id="ARBA00022598"/>
    </source>
</evidence>
<evidence type="ECO:0000256" key="1">
    <source>
        <dbReference type="ARBA" id="ARBA00004496"/>
    </source>
</evidence>
<keyword evidence="3 8" id="KW-0436">Ligase</keyword>
<dbReference type="NCBIfam" id="TIGR02433">
    <property type="entry name" value="lysidine_TilS_C"/>
    <property type="match status" value="1"/>
</dbReference>
<sequence length="503" mass="56021">MSIADASVTGTEGADGALLQRLDELLATRTNPASQLWVGFSGGMDSCVLLHLLALWWQQGGASSCAGLHAIHVHHGLMTEADDWAGFCSQQCQALGIPLTVERVHLGRCQDGIEQAARRARYEVFQRYCQSDDWLLLGHHADDQVETLFNRLTRGSGLSGLAGMPQQRYLSSARRLVERSDNRPGEEGSPRLLRPLLDCSRQQLLQYAQAHRLHWVDDPSNQDTRLERNWWRQVLLPELYRRFPGREHSLKRTARRLAADKAAFDHLLAPVLELCTDADNWPGNAGSSLDIQRWQDQPKVLHEPLLYAWLQHAAVEVASETRLAELVEQALYAAADAQIVVELGDVQVRRFRGRLYLVLSDRHWPVTVPARLALTLPDTQASATCCLLTRWSLGELVAEHCQPAGTDSAIVLLSGDYQLTCQAHLELSHALLLRPPGRPSKSLKQLWQEAGIPPWLRPHWPLLLQHERLVAVAGIAADQSVIAGVGQPGYRLAWQSCPASSML</sequence>
<keyword evidence="4 8" id="KW-0819">tRNA processing</keyword>
<dbReference type="InterPro" id="IPR011063">
    <property type="entry name" value="TilS/TtcA_N"/>
</dbReference>
<comment type="domain">
    <text evidence="8">The N-terminal region contains the highly conserved SGGXDS motif, predicted to be a P-loop motif involved in ATP binding.</text>
</comment>
<evidence type="ECO:0000256" key="8">
    <source>
        <dbReference type="HAMAP-Rule" id="MF_01161"/>
    </source>
</evidence>
<evidence type="ECO:0000313" key="10">
    <source>
        <dbReference type="EMBL" id="MFK4752724.1"/>
    </source>
</evidence>
<dbReference type="Gene3D" id="1.20.59.20">
    <property type="match status" value="1"/>
</dbReference>
<dbReference type="CDD" id="cd01992">
    <property type="entry name" value="TilS_N"/>
    <property type="match status" value="1"/>
</dbReference>